<keyword evidence="2" id="KW-1185">Reference proteome</keyword>
<name>A0AAN7HHF8_9PEZI</name>
<protein>
    <submittedName>
        <fullName evidence="1">Uncharacterized protein</fullName>
    </submittedName>
</protein>
<evidence type="ECO:0000313" key="2">
    <source>
        <dbReference type="Proteomes" id="UP001303647"/>
    </source>
</evidence>
<reference evidence="1" key="1">
    <citation type="journal article" date="2023" name="Mol. Phylogenet. Evol.">
        <title>Genome-scale phylogeny and comparative genomics of the fungal order Sordariales.</title>
        <authorList>
            <person name="Hensen N."/>
            <person name="Bonometti L."/>
            <person name="Westerberg I."/>
            <person name="Brannstrom I.O."/>
            <person name="Guillou S."/>
            <person name="Cros-Aarteil S."/>
            <person name="Calhoun S."/>
            <person name="Haridas S."/>
            <person name="Kuo A."/>
            <person name="Mondo S."/>
            <person name="Pangilinan J."/>
            <person name="Riley R."/>
            <person name="LaButti K."/>
            <person name="Andreopoulos B."/>
            <person name="Lipzen A."/>
            <person name="Chen C."/>
            <person name="Yan M."/>
            <person name="Daum C."/>
            <person name="Ng V."/>
            <person name="Clum A."/>
            <person name="Steindorff A."/>
            <person name="Ohm R.A."/>
            <person name="Martin F."/>
            <person name="Silar P."/>
            <person name="Natvig D.O."/>
            <person name="Lalanne C."/>
            <person name="Gautier V."/>
            <person name="Ament-Velasquez S.L."/>
            <person name="Kruys A."/>
            <person name="Hutchinson M.I."/>
            <person name="Powell A.J."/>
            <person name="Barry K."/>
            <person name="Miller A.N."/>
            <person name="Grigoriev I.V."/>
            <person name="Debuchy R."/>
            <person name="Gladieux P."/>
            <person name="Hiltunen Thoren M."/>
            <person name="Johannesson H."/>
        </authorList>
    </citation>
    <scope>NUCLEOTIDE SEQUENCE</scope>
    <source>
        <strain evidence="1">CBS 359.72</strain>
    </source>
</reference>
<dbReference type="EMBL" id="MU857695">
    <property type="protein sequence ID" value="KAK4245627.1"/>
    <property type="molecule type" value="Genomic_DNA"/>
</dbReference>
<organism evidence="1 2">
    <name type="scientific">Corynascus novoguineensis</name>
    <dbReference type="NCBI Taxonomy" id="1126955"/>
    <lineage>
        <taxon>Eukaryota</taxon>
        <taxon>Fungi</taxon>
        <taxon>Dikarya</taxon>
        <taxon>Ascomycota</taxon>
        <taxon>Pezizomycotina</taxon>
        <taxon>Sordariomycetes</taxon>
        <taxon>Sordariomycetidae</taxon>
        <taxon>Sordariales</taxon>
        <taxon>Chaetomiaceae</taxon>
        <taxon>Corynascus</taxon>
    </lineage>
</organism>
<sequence>MGGSAFSSFLDPPYTPRMPPAVYRRVMSVCHASLRDIFVCVASPIEGPGKKDYGDVDILVALEKCTVFPTTHDGSNPRSPHELMAVVQRSLGAKHAIVHPAGTSAHLAIQWPSDMDRHYIQVDIRICPSIDELCWILFKHAHGDIWNLLGSTIRPFGLTVDEEALWLRIPEIEKSDRKKSKVFLTKDPVEILHFLGMKVEGFWSEPFKSVDALFDYTTTCRLFQVRRTPEGNAQEDANEAGVVGGEEGRKRLKANDRRRMASRPVYQSWVNEFIPHLCAEGKFLSKYPGVSISEMREMVRNEAFARFFVEADYKARLREWQLKKDGEQVKSLIKELVPTTMDPQRRACAVGALKNIIMESDASFGFDFAGLQRADGLYNTDAVRNFVRDNLDKVAKIAWARQQQRAQEAMRSKAARKAKTARVI</sequence>
<gene>
    <name evidence="1" type="ORF">C7999DRAFT_42847</name>
</gene>
<evidence type="ECO:0000313" key="1">
    <source>
        <dbReference type="EMBL" id="KAK4245627.1"/>
    </source>
</evidence>
<proteinExistence type="predicted"/>
<comment type="caution">
    <text evidence="1">The sequence shown here is derived from an EMBL/GenBank/DDBJ whole genome shotgun (WGS) entry which is preliminary data.</text>
</comment>
<dbReference type="AlphaFoldDB" id="A0AAN7HHF8"/>
<dbReference type="Proteomes" id="UP001303647">
    <property type="component" value="Unassembled WGS sequence"/>
</dbReference>
<reference evidence="1" key="2">
    <citation type="submission" date="2023-05" db="EMBL/GenBank/DDBJ databases">
        <authorList>
            <consortium name="Lawrence Berkeley National Laboratory"/>
            <person name="Steindorff A."/>
            <person name="Hensen N."/>
            <person name="Bonometti L."/>
            <person name="Westerberg I."/>
            <person name="Brannstrom I.O."/>
            <person name="Guillou S."/>
            <person name="Cros-Aarteil S."/>
            <person name="Calhoun S."/>
            <person name="Haridas S."/>
            <person name="Kuo A."/>
            <person name="Mondo S."/>
            <person name="Pangilinan J."/>
            <person name="Riley R."/>
            <person name="Labutti K."/>
            <person name="Andreopoulos B."/>
            <person name="Lipzen A."/>
            <person name="Chen C."/>
            <person name="Yanf M."/>
            <person name="Daum C."/>
            <person name="Ng V."/>
            <person name="Clum A."/>
            <person name="Ohm R."/>
            <person name="Martin F."/>
            <person name="Silar P."/>
            <person name="Natvig D."/>
            <person name="Lalanne C."/>
            <person name="Gautier V."/>
            <person name="Ament-Velasquez S.L."/>
            <person name="Kruys A."/>
            <person name="Hutchinson M.I."/>
            <person name="Powell A.J."/>
            <person name="Barry K."/>
            <person name="Miller A.N."/>
            <person name="Grigoriev I.V."/>
            <person name="Debuchy R."/>
            <person name="Gladieux P."/>
            <person name="Thoren M.H."/>
            <person name="Johannesson H."/>
        </authorList>
    </citation>
    <scope>NUCLEOTIDE SEQUENCE</scope>
    <source>
        <strain evidence="1">CBS 359.72</strain>
    </source>
</reference>
<accession>A0AAN7HHF8</accession>